<feature type="signal peptide" evidence="1">
    <location>
        <begin position="1"/>
        <end position="17"/>
    </location>
</feature>
<accession>A0A550CVU5</accession>
<feature type="chain" id="PRO_5021728793" description="Secreted protein" evidence="1">
    <location>
        <begin position="18"/>
        <end position="110"/>
    </location>
</feature>
<dbReference type="AlphaFoldDB" id="A0A550CVU5"/>
<protein>
    <recommendedName>
        <fullName evidence="4">Secreted protein</fullName>
    </recommendedName>
</protein>
<comment type="caution">
    <text evidence="2">The sequence shown here is derived from an EMBL/GenBank/DDBJ whole genome shotgun (WGS) entry which is preliminary data.</text>
</comment>
<reference evidence="2 3" key="1">
    <citation type="journal article" date="2019" name="New Phytol.">
        <title>Comparative genomics reveals unique wood-decay strategies and fruiting body development in the Schizophyllaceae.</title>
        <authorList>
            <person name="Almasi E."/>
            <person name="Sahu N."/>
            <person name="Krizsan K."/>
            <person name="Balint B."/>
            <person name="Kovacs G.M."/>
            <person name="Kiss B."/>
            <person name="Cseklye J."/>
            <person name="Drula E."/>
            <person name="Henrissat B."/>
            <person name="Nagy I."/>
            <person name="Chovatia M."/>
            <person name="Adam C."/>
            <person name="LaButti K."/>
            <person name="Lipzen A."/>
            <person name="Riley R."/>
            <person name="Grigoriev I.V."/>
            <person name="Nagy L.G."/>
        </authorList>
    </citation>
    <scope>NUCLEOTIDE SEQUENCE [LARGE SCALE GENOMIC DNA]</scope>
    <source>
        <strain evidence="2 3">NL-1724</strain>
    </source>
</reference>
<evidence type="ECO:0000256" key="1">
    <source>
        <dbReference type="SAM" id="SignalP"/>
    </source>
</evidence>
<organism evidence="2 3">
    <name type="scientific">Schizophyllum amplum</name>
    <dbReference type="NCBI Taxonomy" id="97359"/>
    <lineage>
        <taxon>Eukaryota</taxon>
        <taxon>Fungi</taxon>
        <taxon>Dikarya</taxon>
        <taxon>Basidiomycota</taxon>
        <taxon>Agaricomycotina</taxon>
        <taxon>Agaricomycetes</taxon>
        <taxon>Agaricomycetidae</taxon>
        <taxon>Agaricales</taxon>
        <taxon>Schizophyllaceae</taxon>
        <taxon>Schizophyllum</taxon>
    </lineage>
</organism>
<sequence length="110" mass="12450">MRVFRFVTVIFFARLLSLHHRLLLESHDTLSLNFAAQHSGIIASNSSASEPHTSHERCFPSCIYSRRAYLSAVFRPQLSASQSSSMFIHRGAKMEDSKSIRSGMSRSVYI</sequence>
<proteinExistence type="predicted"/>
<evidence type="ECO:0008006" key="4">
    <source>
        <dbReference type="Google" id="ProtNLM"/>
    </source>
</evidence>
<gene>
    <name evidence="2" type="ORF">BD626DRAFT_2911</name>
</gene>
<dbReference type="Proteomes" id="UP000320762">
    <property type="component" value="Unassembled WGS sequence"/>
</dbReference>
<evidence type="ECO:0000313" key="2">
    <source>
        <dbReference type="EMBL" id="TRM68916.1"/>
    </source>
</evidence>
<dbReference type="EMBL" id="VDMD01000001">
    <property type="protein sequence ID" value="TRM68916.1"/>
    <property type="molecule type" value="Genomic_DNA"/>
</dbReference>
<keyword evidence="1" id="KW-0732">Signal</keyword>
<keyword evidence="3" id="KW-1185">Reference proteome</keyword>
<evidence type="ECO:0000313" key="3">
    <source>
        <dbReference type="Proteomes" id="UP000320762"/>
    </source>
</evidence>
<name>A0A550CVU5_9AGAR</name>